<name>A0ABS7IT76_9HYPH</name>
<organism evidence="1 2">
    <name type="scientific">Rhizobium lentis</name>
    <dbReference type="NCBI Taxonomy" id="1138194"/>
    <lineage>
        <taxon>Bacteria</taxon>
        <taxon>Pseudomonadati</taxon>
        <taxon>Pseudomonadota</taxon>
        <taxon>Alphaproteobacteria</taxon>
        <taxon>Hyphomicrobiales</taxon>
        <taxon>Rhizobiaceae</taxon>
        <taxon>Rhizobium/Agrobacterium group</taxon>
        <taxon>Rhizobium</taxon>
    </lineage>
</organism>
<protein>
    <submittedName>
        <fullName evidence="1">Uncharacterized protein</fullName>
    </submittedName>
</protein>
<sequence length="59" mass="6721">MAEDVAKGAGKSIRRGVIEITLGLKRCIRFEEIPAWRNLCPQGRSVDPVGCYYLWHNVF</sequence>
<accession>A0ABS7IT76</accession>
<reference evidence="1 2" key="1">
    <citation type="submission" date="2020-04" db="EMBL/GenBank/DDBJ databases">
        <title>Global-level population genomics: horizontal gene transfer, symbiosis and evolution in Rhizobia.</title>
        <authorList>
            <person name="Gai Y."/>
        </authorList>
    </citation>
    <scope>NUCLEOTIDE SEQUENCE [LARGE SCALE GENOMIC DNA]</scope>
    <source>
        <strain evidence="1 2">BLR33</strain>
    </source>
</reference>
<dbReference type="EMBL" id="JABDYF010000022">
    <property type="protein sequence ID" value="MBX5093826.1"/>
    <property type="molecule type" value="Genomic_DNA"/>
</dbReference>
<proteinExistence type="predicted"/>
<evidence type="ECO:0000313" key="1">
    <source>
        <dbReference type="EMBL" id="MBX5093826.1"/>
    </source>
</evidence>
<comment type="caution">
    <text evidence="1">The sequence shown here is derived from an EMBL/GenBank/DDBJ whole genome shotgun (WGS) entry which is preliminary data.</text>
</comment>
<dbReference type="Proteomes" id="UP000770629">
    <property type="component" value="Unassembled WGS sequence"/>
</dbReference>
<gene>
    <name evidence="1" type="ORF">HJB60_32485</name>
</gene>
<keyword evidence="2" id="KW-1185">Reference proteome</keyword>
<evidence type="ECO:0000313" key="2">
    <source>
        <dbReference type="Proteomes" id="UP000770629"/>
    </source>
</evidence>